<evidence type="ECO:0000256" key="2">
    <source>
        <dbReference type="ARBA" id="ARBA00022679"/>
    </source>
</evidence>
<reference evidence="10 11" key="1">
    <citation type="submission" date="2020-09" db="EMBL/GenBank/DDBJ databases">
        <title>Diversity and distribution of actinomycetes associated with coral in the coast of Hainan.</title>
        <authorList>
            <person name="Li F."/>
        </authorList>
    </citation>
    <scope>NUCLEOTIDE SEQUENCE [LARGE SCALE GENOMIC DNA]</scope>
    <source>
        <strain evidence="10 11">HNM0947</strain>
    </source>
</reference>
<dbReference type="CDD" id="cd16913">
    <property type="entry name" value="YkuD_like"/>
    <property type="match status" value="1"/>
</dbReference>
<evidence type="ECO:0000256" key="6">
    <source>
        <dbReference type="ARBA" id="ARBA00023316"/>
    </source>
</evidence>
<sequence>MVAVKGQIYGAGTQRTAAVAAGAVLVLSSCSLGGSEVEDGGPGSARVTVTPAPDSADVAPDTPVMVEAEDGTITDVRIEQTPTDDLGEEAAGDAGTASGQLGEDGATWISDRNLVPGASVTVHATAENDAGTETEVVSEFATAAVAEEDRLELVSNFPVSGDVVGVGMPVVINFDRDVERKEQVENSMEVTSEEPVEGAWNWVGDDTAVFRPKEYWEPYQDVEVDLRLAGVASEEGVHAVRDHSIEFEVGREQISTMHVPDHEMVVEVDGDHERTIPVSNGAGEKEFDTTTSGIHLTMEKYTSLVMDSATVGIPEGSPGHYRMDVDHAVRTSNSGEFTHAAPWNGQIGSANTSNGCTNMSEADARWFHDESLMGDVLETTGTGRELEWDNGWGFYQRSWEEWLDNSVTGEPQTTDGSGTPGDVHADET</sequence>
<accession>A0ABR9P5F0</accession>
<evidence type="ECO:0000313" key="11">
    <source>
        <dbReference type="Proteomes" id="UP000806528"/>
    </source>
</evidence>
<dbReference type="Pfam" id="PF03734">
    <property type="entry name" value="YkuD"/>
    <property type="match status" value="1"/>
</dbReference>
<evidence type="ECO:0000256" key="7">
    <source>
        <dbReference type="PROSITE-ProRule" id="PRU01373"/>
    </source>
</evidence>
<evidence type="ECO:0000313" key="10">
    <source>
        <dbReference type="EMBL" id="MBE2999064.1"/>
    </source>
</evidence>
<dbReference type="InterPro" id="IPR041280">
    <property type="entry name" value="Big_10"/>
</dbReference>
<dbReference type="PROSITE" id="PS51257">
    <property type="entry name" value="PROKAR_LIPOPROTEIN"/>
    <property type="match status" value="1"/>
</dbReference>
<keyword evidence="11" id="KW-1185">Reference proteome</keyword>
<protein>
    <submittedName>
        <fullName evidence="10">L,D-transpeptidase family protein</fullName>
    </submittedName>
</protein>
<feature type="active site" description="Nucleophile" evidence="7">
    <location>
        <position position="356"/>
    </location>
</feature>
<keyword evidence="4 7" id="KW-0573">Peptidoglycan synthesis</keyword>
<evidence type="ECO:0000256" key="3">
    <source>
        <dbReference type="ARBA" id="ARBA00022960"/>
    </source>
</evidence>
<feature type="region of interest" description="Disordered" evidence="8">
    <location>
        <begin position="405"/>
        <end position="428"/>
    </location>
</feature>
<feature type="region of interest" description="Disordered" evidence="8">
    <location>
        <begin position="82"/>
        <end position="103"/>
    </location>
</feature>
<dbReference type="InterPro" id="IPR038063">
    <property type="entry name" value="Transpep_catalytic_dom"/>
</dbReference>
<comment type="caution">
    <text evidence="10">The sequence shown here is derived from an EMBL/GenBank/DDBJ whole genome shotgun (WGS) entry which is preliminary data.</text>
</comment>
<dbReference type="InterPro" id="IPR005490">
    <property type="entry name" value="LD_TPept_cat_dom"/>
</dbReference>
<dbReference type="Gene3D" id="2.60.40.3710">
    <property type="match status" value="1"/>
</dbReference>
<feature type="compositionally biased region" description="Polar residues" evidence="8">
    <location>
        <begin position="405"/>
        <end position="417"/>
    </location>
</feature>
<dbReference type="PANTHER" id="PTHR30582:SF2">
    <property type="entry name" value="L,D-TRANSPEPTIDASE YCIB-RELATED"/>
    <property type="match status" value="1"/>
</dbReference>
<comment type="pathway">
    <text evidence="1 7">Cell wall biogenesis; peptidoglycan biosynthesis.</text>
</comment>
<evidence type="ECO:0000256" key="8">
    <source>
        <dbReference type="SAM" id="MobiDB-lite"/>
    </source>
</evidence>
<gene>
    <name evidence="10" type="ORF">IDM40_10175</name>
</gene>
<dbReference type="Pfam" id="PF17964">
    <property type="entry name" value="Big_10"/>
    <property type="match status" value="1"/>
</dbReference>
<keyword evidence="2" id="KW-0808">Transferase</keyword>
<keyword evidence="6 7" id="KW-0961">Cell wall biogenesis/degradation</keyword>
<proteinExistence type="predicted"/>
<organism evidence="10 11">
    <name type="scientific">Nocardiopsis coralli</name>
    <dbReference type="NCBI Taxonomy" id="2772213"/>
    <lineage>
        <taxon>Bacteria</taxon>
        <taxon>Bacillati</taxon>
        <taxon>Actinomycetota</taxon>
        <taxon>Actinomycetes</taxon>
        <taxon>Streptosporangiales</taxon>
        <taxon>Nocardiopsidaceae</taxon>
        <taxon>Nocardiopsis</taxon>
    </lineage>
</organism>
<dbReference type="PROSITE" id="PS52029">
    <property type="entry name" value="LD_TPASE"/>
    <property type="match status" value="1"/>
</dbReference>
<dbReference type="InterPro" id="IPR050979">
    <property type="entry name" value="LD-transpeptidase"/>
</dbReference>
<dbReference type="Gene3D" id="2.60.40.3780">
    <property type="match status" value="1"/>
</dbReference>
<name>A0ABR9P5F0_9ACTN</name>
<evidence type="ECO:0000256" key="5">
    <source>
        <dbReference type="ARBA" id="ARBA00023315"/>
    </source>
</evidence>
<dbReference type="RefSeq" id="WP_193121696.1">
    <property type="nucleotide sequence ID" value="NZ_JADBGI010000007.1"/>
</dbReference>
<evidence type="ECO:0000259" key="9">
    <source>
        <dbReference type="PROSITE" id="PS52029"/>
    </source>
</evidence>
<evidence type="ECO:0000256" key="4">
    <source>
        <dbReference type="ARBA" id="ARBA00022984"/>
    </source>
</evidence>
<feature type="active site" description="Proton donor/acceptor" evidence="7">
    <location>
        <position position="339"/>
    </location>
</feature>
<feature type="domain" description="L,D-TPase catalytic" evidence="9">
    <location>
        <begin position="253"/>
        <end position="380"/>
    </location>
</feature>
<keyword evidence="5" id="KW-0012">Acyltransferase</keyword>
<dbReference type="Proteomes" id="UP000806528">
    <property type="component" value="Unassembled WGS sequence"/>
</dbReference>
<evidence type="ECO:0000256" key="1">
    <source>
        <dbReference type="ARBA" id="ARBA00004752"/>
    </source>
</evidence>
<dbReference type="EMBL" id="JADBGI010000007">
    <property type="protein sequence ID" value="MBE2999064.1"/>
    <property type="molecule type" value="Genomic_DNA"/>
</dbReference>
<dbReference type="PANTHER" id="PTHR30582">
    <property type="entry name" value="L,D-TRANSPEPTIDASE"/>
    <property type="match status" value="1"/>
</dbReference>
<dbReference type="Gene3D" id="2.40.440.10">
    <property type="entry name" value="L,D-transpeptidase catalytic domain-like"/>
    <property type="match status" value="1"/>
</dbReference>
<dbReference type="SUPFAM" id="SSF141523">
    <property type="entry name" value="L,D-transpeptidase catalytic domain-like"/>
    <property type="match status" value="1"/>
</dbReference>
<keyword evidence="3 7" id="KW-0133">Cell shape</keyword>
<dbReference type="CDD" id="cd13432">
    <property type="entry name" value="LDT_IgD_like_2"/>
    <property type="match status" value="1"/>
</dbReference>